<evidence type="ECO:0000313" key="5">
    <source>
        <dbReference type="EMBL" id="PIL32071.1"/>
    </source>
</evidence>
<dbReference type="PANTHER" id="PTHR13720:SF33">
    <property type="entry name" value="HELP DOMAIN-CONTAINING PROTEIN"/>
    <property type="match status" value="1"/>
</dbReference>
<evidence type="ECO:0000256" key="1">
    <source>
        <dbReference type="ARBA" id="ARBA00022574"/>
    </source>
</evidence>
<name>A0A2G8SE87_9APHY</name>
<reference evidence="5 6" key="1">
    <citation type="journal article" date="2015" name="Sci. Rep.">
        <title>Chromosome-level genome map provides insights into diverse defense mechanisms in the medicinal fungus Ganoderma sinense.</title>
        <authorList>
            <person name="Zhu Y."/>
            <person name="Xu J."/>
            <person name="Sun C."/>
            <person name="Zhou S."/>
            <person name="Xu H."/>
            <person name="Nelson D.R."/>
            <person name="Qian J."/>
            <person name="Song J."/>
            <person name="Luo H."/>
            <person name="Xiang L."/>
            <person name="Li Y."/>
            <person name="Xu Z."/>
            <person name="Ji A."/>
            <person name="Wang L."/>
            <person name="Lu S."/>
            <person name="Hayward A."/>
            <person name="Sun W."/>
            <person name="Li X."/>
            <person name="Schwartz D.C."/>
            <person name="Wang Y."/>
            <person name="Chen S."/>
        </authorList>
    </citation>
    <scope>NUCLEOTIDE SEQUENCE [LARGE SCALE GENOMIC DNA]</scope>
    <source>
        <strain evidence="5 6">ZZ0214-1</strain>
    </source>
</reference>
<feature type="compositionally biased region" description="Low complexity" evidence="4">
    <location>
        <begin position="9"/>
        <end position="25"/>
    </location>
</feature>
<evidence type="ECO:0000313" key="6">
    <source>
        <dbReference type="Proteomes" id="UP000230002"/>
    </source>
</evidence>
<dbReference type="InterPro" id="IPR050630">
    <property type="entry name" value="WD_repeat_EMAP"/>
</dbReference>
<keyword evidence="2" id="KW-0677">Repeat</keyword>
<dbReference type="InterPro" id="IPR001680">
    <property type="entry name" value="WD40_rpt"/>
</dbReference>
<gene>
    <name evidence="5" type="ORF">GSI_06775</name>
</gene>
<dbReference type="Pfam" id="PF00400">
    <property type="entry name" value="WD40"/>
    <property type="match status" value="2"/>
</dbReference>
<feature type="region of interest" description="Disordered" evidence="4">
    <location>
        <begin position="1"/>
        <end position="25"/>
    </location>
</feature>
<dbReference type="STRING" id="1077348.A0A2G8SE87"/>
<evidence type="ECO:0000256" key="3">
    <source>
        <dbReference type="PROSITE-ProRule" id="PRU00221"/>
    </source>
</evidence>
<keyword evidence="1 3" id="KW-0853">WD repeat</keyword>
<dbReference type="OrthoDB" id="10248252at2759"/>
<feature type="repeat" description="WD" evidence="3">
    <location>
        <begin position="561"/>
        <end position="574"/>
    </location>
</feature>
<dbReference type="SUPFAM" id="SSF50978">
    <property type="entry name" value="WD40 repeat-like"/>
    <property type="match status" value="1"/>
</dbReference>
<proteinExistence type="predicted"/>
<dbReference type="InterPro" id="IPR036322">
    <property type="entry name" value="WD40_repeat_dom_sf"/>
</dbReference>
<evidence type="ECO:0000256" key="4">
    <source>
        <dbReference type="SAM" id="MobiDB-lite"/>
    </source>
</evidence>
<dbReference type="AlphaFoldDB" id="A0A2G8SE87"/>
<keyword evidence="6" id="KW-1185">Reference proteome</keyword>
<dbReference type="EMBL" id="AYKW01000012">
    <property type="protein sequence ID" value="PIL32071.1"/>
    <property type="molecule type" value="Genomic_DNA"/>
</dbReference>
<accession>A0A2G8SE87</accession>
<dbReference type="PANTHER" id="PTHR13720">
    <property type="entry name" value="WD-40 REPEAT PROTEIN"/>
    <property type="match status" value="1"/>
</dbReference>
<dbReference type="InterPro" id="IPR015943">
    <property type="entry name" value="WD40/YVTN_repeat-like_dom_sf"/>
</dbReference>
<organism evidence="5 6">
    <name type="scientific">Ganoderma sinense ZZ0214-1</name>
    <dbReference type="NCBI Taxonomy" id="1077348"/>
    <lineage>
        <taxon>Eukaryota</taxon>
        <taxon>Fungi</taxon>
        <taxon>Dikarya</taxon>
        <taxon>Basidiomycota</taxon>
        <taxon>Agaricomycotina</taxon>
        <taxon>Agaricomycetes</taxon>
        <taxon>Polyporales</taxon>
        <taxon>Polyporaceae</taxon>
        <taxon>Ganoderma</taxon>
    </lineage>
</organism>
<protein>
    <submittedName>
        <fullName evidence="5">Uncharacterized protein</fullName>
    </submittedName>
</protein>
<dbReference type="Gene3D" id="2.130.10.10">
    <property type="entry name" value="YVTN repeat-like/Quinoprotein amine dehydrogenase"/>
    <property type="match status" value="1"/>
</dbReference>
<comment type="caution">
    <text evidence="5">The sequence shown here is derived from an EMBL/GenBank/DDBJ whole genome shotgun (WGS) entry which is preliminary data.</text>
</comment>
<dbReference type="SMART" id="SM00320">
    <property type="entry name" value="WD40"/>
    <property type="match status" value="3"/>
</dbReference>
<sequence>MPSFIDLTGDSQDSASSAGSDSDVSVTGFKRNIKLSESHLAALDTDGLVYVGFNASSVPAKRKAEVIILDSDDEQSPVAPKSQAEIQRQIELEEEENYVAALSALNLDYHPNWTNSSHSQRLQLDVDDREHVQDDATRLAAKATDQMISELVYHRISKLPKDHFDWGLPRNREHNPPYLFEGMPPSGTQVSLLPEACVSKNPADSVHPRLTSGRLSTGRLVARATVYQAPGDTNTIAQTSDIIAVASAVPDGDLDDSPGPYNKEGSLFASFQSNGHILHNHGSGSAPRHYFTVNDIALDPTRPARFASAGRNNHVLIWDWDPMGEDDPHPWKITTEAPCKDNPECIKYKPGSPLLAVQCNDGSVYLMTEGNTIPRCFSVAPSERRHVTADMVWGTGLSDKLLFASSACREGESGFHKAYDVTKNKTIIEFDADKQACATLTLDPSGDRLYIATEGPGRVPAYTLRQYDVRNGGNRKAQQQLKLKPFAGSLDRMCTEINSLSLSPDGIYIAVGRSDNWVDVYDSRMLQRRELHSFAHEGGGPDTYGVVKTQWVDSYPFGYGLVSGGVDGCIRLWDTKLASNDPVNGKILARGDYDVATFSLGDIYKNEVPIIVGERSGKVTLYDFAPTSHTR</sequence>
<dbReference type="Proteomes" id="UP000230002">
    <property type="component" value="Unassembled WGS sequence"/>
</dbReference>
<dbReference type="PROSITE" id="PS50082">
    <property type="entry name" value="WD_REPEATS_2"/>
    <property type="match status" value="1"/>
</dbReference>
<evidence type="ECO:0000256" key="2">
    <source>
        <dbReference type="ARBA" id="ARBA00022737"/>
    </source>
</evidence>